<organism evidence="1 2">
    <name type="scientific">Chryseobacterium contaminans</name>
    <dbReference type="NCBI Taxonomy" id="1423959"/>
    <lineage>
        <taxon>Bacteria</taxon>
        <taxon>Pseudomonadati</taxon>
        <taxon>Bacteroidota</taxon>
        <taxon>Flavobacteriia</taxon>
        <taxon>Flavobacteriales</taxon>
        <taxon>Weeksellaceae</taxon>
        <taxon>Chryseobacterium group</taxon>
        <taxon>Chryseobacterium</taxon>
    </lineage>
</organism>
<proteinExistence type="predicted"/>
<dbReference type="AlphaFoldDB" id="A0A1M6Z6X3"/>
<accession>A0A1M6Z6X3</accession>
<protein>
    <submittedName>
        <fullName evidence="1">Uncharacterized protein</fullName>
    </submittedName>
</protein>
<reference evidence="1 2" key="1">
    <citation type="submission" date="2016-11" db="EMBL/GenBank/DDBJ databases">
        <authorList>
            <person name="Jaros S."/>
            <person name="Januszkiewicz K."/>
            <person name="Wedrychowicz H."/>
        </authorList>
    </citation>
    <scope>NUCLEOTIDE SEQUENCE [LARGE SCALE GENOMIC DNA]</scope>
    <source>
        <strain evidence="1 2">DSM 27621</strain>
    </source>
</reference>
<name>A0A1M6Z6X3_9FLAO</name>
<dbReference type="RefSeq" id="WP_165601908.1">
    <property type="nucleotide sequence ID" value="NZ_FRBM01000003.1"/>
</dbReference>
<dbReference type="EMBL" id="FRBM01000003">
    <property type="protein sequence ID" value="SHL26059.1"/>
    <property type="molecule type" value="Genomic_DNA"/>
</dbReference>
<dbReference type="Proteomes" id="UP000184069">
    <property type="component" value="Unassembled WGS sequence"/>
</dbReference>
<evidence type="ECO:0000313" key="1">
    <source>
        <dbReference type="EMBL" id="SHL26059.1"/>
    </source>
</evidence>
<evidence type="ECO:0000313" key="2">
    <source>
        <dbReference type="Proteomes" id="UP000184069"/>
    </source>
</evidence>
<sequence length="56" mass="6556">MLETFSSKKGNRVLENKDWKIERLEAGRGMLEVVLSYNSRSSPQKTNCLKNTKLYY</sequence>
<gene>
    <name evidence="1" type="ORF">SAMN05444407_103104</name>
</gene>